<dbReference type="GO" id="GO:0003676">
    <property type="term" value="F:nucleic acid binding"/>
    <property type="evidence" value="ECO:0007669"/>
    <property type="project" value="InterPro"/>
</dbReference>
<dbReference type="InterPro" id="IPR001878">
    <property type="entry name" value="Znf_CCHC"/>
</dbReference>
<dbReference type="Pfam" id="PF00098">
    <property type="entry name" value="zf-CCHC"/>
    <property type="match status" value="1"/>
</dbReference>
<dbReference type="AlphaFoldDB" id="A0A699HSL9"/>
<feature type="compositionally biased region" description="Polar residues" evidence="3">
    <location>
        <begin position="510"/>
        <end position="520"/>
    </location>
</feature>
<dbReference type="PANTHER" id="PTHR23002">
    <property type="entry name" value="ZINC FINGER CCHC DOMAIN CONTAINING PROTEIN"/>
    <property type="match status" value="1"/>
</dbReference>
<evidence type="ECO:0000256" key="1">
    <source>
        <dbReference type="PROSITE-ProRule" id="PRU00047"/>
    </source>
</evidence>
<organism evidence="5">
    <name type="scientific">Tanacetum cinerariifolium</name>
    <name type="common">Dalmatian daisy</name>
    <name type="synonym">Chrysanthemum cinerariifolium</name>
    <dbReference type="NCBI Taxonomy" id="118510"/>
    <lineage>
        <taxon>Eukaryota</taxon>
        <taxon>Viridiplantae</taxon>
        <taxon>Streptophyta</taxon>
        <taxon>Embryophyta</taxon>
        <taxon>Tracheophyta</taxon>
        <taxon>Spermatophyta</taxon>
        <taxon>Magnoliopsida</taxon>
        <taxon>eudicotyledons</taxon>
        <taxon>Gunneridae</taxon>
        <taxon>Pentapetalae</taxon>
        <taxon>asterids</taxon>
        <taxon>campanulids</taxon>
        <taxon>Asterales</taxon>
        <taxon>Asteraceae</taxon>
        <taxon>Asteroideae</taxon>
        <taxon>Anthemideae</taxon>
        <taxon>Anthemidinae</taxon>
        <taxon>Tanacetum</taxon>
    </lineage>
</organism>
<accession>A0A699HSL9</accession>
<gene>
    <name evidence="5" type="ORF">Tci_431001</name>
</gene>
<dbReference type="InterPro" id="IPR036875">
    <property type="entry name" value="Znf_CCHC_sf"/>
</dbReference>
<dbReference type="Pfam" id="PF14223">
    <property type="entry name" value="Retrotran_gag_2"/>
    <property type="match status" value="1"/>
</dbReference>
<feature type="region of interest" description="Disordered" evidence="3">
    <location>
        <begin position="491"/>
        <end position="520"/>
    </location>
</feature>
<keyword evidence="2" id="KW-0175">Coiled coil</keyword>
<sequence>MRIKQYFLMTDYSLWELARKNELKARGTLLMALPDKHQLKFNIYKDAKTLMVAIEKRFGGNKETKKVQKTLIKQQYENFVGSSSESLDQIHDKLQKLISQLEILRESLSHEDINLKFLRSLPTEWRTHTLIWRNKTDLEKQSLDDLFNSLKIYEAERTGRNLRANGPTSMGFDMSKVECYNCHRKGHFVRECSYDWSFQAEEEPTNYALMAFTSSSSFNSDNEVPSCLKESVEARRLVYQQNESVFEEDIKLLKLEVQLRDNDLVVLSEKFKKAEQERDGLKLKLEKFQTSSKNLIQLLASQTNDKTGLGYNTQVFTSSMFDYDEMFTSESDDSLHTSPIYDRKQIQLKRDKSEQNRIKIGQKREANYNPKGERFLIASSFPTPPLAYAFFNLRATETTNEPVSVIASVSAASAKIHVFAFPNVDTLNVDDLEEMDLKWKMAMLTVRARRFLQRTGRNLRENRHTSMGFDMSKVECYNCHMKGHFVRECRSPKDTKRNGAAEPQRRNVPVETSTSNELVS</sequence>
<comment type="caution">
    <text evidence="5">The sequence shown here is derived from an EMBL/GenBank/DDBJ whole genome shotgun (WGS) entry which is preliminary data.</text>
</comment>
<evidence type="ECO:0000256" key="2">
    <source>
        <dbReference type="SAM" id="Coils"/>
    </source>
</evidence>
<keyword evidence="1" id="KW-0479">Metal-binding</keyword>
<protein>
    <recommendedName>
        <fullName evidence="4">CCHC-type domain-containing protein</fullName>
    </recommendedName>
</protein>
<evidence type="ECO:0000259" key="4">
    <source>
        <dbReference type="PROSITE" id="PS50158"/>
    </source>
</evidence>
<dbReference type="SUPFAM" id="SSF57756">
    <property type="entry name" value="Retrovirus zinc finger-like domains"/>
    <property type="match status" value="2"/>
</dbReference>
<dbReference type="GO" id="GO:0008270">
    <property type="term" value="F:zinc ion binding"/>
    <property type="evidence" value="ECO:0007669"/>
    <property type="project" value="UniProtKB-KW"/>
</dbReference>
<evidence type="ECO:0000313" key="5">
    <source>
        <dbReference type="EMBL" id="GEY59027.1"/>
    </source>
</evidence>
<name>A0A699HSL9_TANCI</name>
<reference evidence="5" key="1">
    <citation type="journal article" date="2019" name="Sci. Rep.">
        <title>Draft genome of Tanacetum cinerariifolium, the natural source of mosquito coil.</title>
        <authorList>
            <person name="Yamashiro T."/>
            <person name="Shiraishi A."/>
            <person name="Satake H."/>
            <person name="Nakayama K."/>
        </authorList>
    </citation>
    <scope>NUCLEOTIDE SEQUENCE</scope>
</reference>
<proteinExistence type="predicted"/>
<feature type="coiled-coil region" evidence="2">
    <location>
        <begin position="264"/>
        <end position="291"/>
    </location>
</feature>
<dbReference type="SMART" id="SM00343">
    <property type="entry name" value="ZnF_C2HC"/>
    <property type="match status" value="2"/>
</dbReference>
<feature type="domain" description="CCHC-type" evidence="4">
    <location>
        <begin position="179"/>
        <end position="192"/>
    </location>
</feature>
<evidence type="ECO:0000256" key="3">
    <source>
        <dbReference type="SAM" id="MobiDB-lite"/>
    </source>
</evidence>
<dbReference type="EMBL" id="BKCJ010191554">
    <property type="protein sequence ID" value="GEY59027.1"/>
    <property type="molecule type" value="Genomic_DNA"/>
</dbReference>
<feature type="compositionally biased region" description="Basic and acidic residues" evidence="3">
    <location>
        <begin position="491"/>
        <end position="505"/>
    </location>
</feature>
<dbReference type="Gene3D" id="4.10.60.10">
    <property type="entry name" value="Zinc finger, CCHC-type"/>
    <property type="match status" value="2"/>
</dbReference>
<feature type="domain" description="CCHC-type" evidence="4">
    <location>
        <begin position="476"/>
        <end position="491"/>
    </location>
</feature>
<keyword evidence="1" id="KW-0863">Zinc-finger</keyword>
<dbReference type="InterPro" id="IPR051714">
    <property type="entry name" value="Znf_CCHC_NABP"/>
</dbReference>
<dbReference type="PROSITE" id="PS50158">
    <property type="entry name" value="ZF_CCHC"/>
    <property type="match status" value="2"/>
</dbReference>
<keyword evidence="1" id="KW-0862">Zinc</keyword>